<dbReference type="EMBL" id="CP014143">
    <property type="protein sequence ID" value="AOS95720.1"/>
    <property type="molecule type" value="Genomic_DNA"/>
</dbReference>
<evidence type="ECO:0000313" key="2">
    <source>
        <dbReference type="Proteomes" id="UP000095672"/>
    </source>
</evidence>
<proteinExistence type="predicted"/>
<dbReference type="RefSeq" id="WP_069945962.1">
    <property type="nucleotide sequence ID" value="NZ_CP014143.1"/>
</dbReference>
<dbReference type="KEGG" id="micc:AUP74_00248"/>
<dbReference type="OrthoDB" id="1263265at2"/>
<organism evidence="1 2">
    <name type="scientific">Microbulbifer aggregans</name>
    <dbReference type="NCBI Taxonomy" id="1769779"/>
    <lineage>
        <taxon>Bacteria</taxon>
        <taxon>Pseudomonadati</taxon>
        <taxon>Pseudomonadota</taxon>
        <taxon>Gammaproteobacteria</taxon>
        <taxon>Cellvibrionales</taxon>
        <taxon>Microbulbiferaceae</taxon>
        <taxon>Microbulbifer</taxon>
    </lineage>
</organism>
<evidence type="ECO:0000313" key="1">
    <source>
        <dbReference type="EMBL" id="AOS95720.1"/>
    </source>
</evidence>
<dbReference type="PATRIC" id="fig|1769779.3.peg.245"/>
<keyword evidence="2" id="KW-1185">Reference proteome</keyword>
<evidence type="ECO:0008006" key="3">
    <source>
        <dbReference type="Google" id="ProtNLM"/>
    </source>
</evidence>
<accession>A0A1C9W3J4</accession>
<dbReference type="AlphaFoldDB" id="A0A1C9W3J4"/>
<sequence>MPIPSHSLENDFPEYSDTIQRLNREDLKFKTESETYHKLDKQIRGLEERGVATDDNHFNSLKIQRAHLKDRLYHRISNSHQPPLH</sequence>
<dbReference type="InterPro" id="IPR007420">
    <property type="entry name" value="DUF465"/>
</dbReference>
<dbReference type="STRING" id="1769779.AUP74_00248"/>
<dbReference type="Gene3D" id="6.10.280.50">
    <property type="match status" value="1"/>
</dbReference>
<reference evidence="2" key="1">
    <citation type="submission" date="2016-01" db="EMBL/GenBank/DDBJ databases">
        <title>Complete genome sequence of Microbulbifer sp. CCB-MM1, a halophile isolated from Matang Mangrove Forest, Perak.</title>
        <authorList>
            <person name="Moh T.H."/>
            <person name="Dinesh B."/>
            <person name="Lau N.-S."/>
            <person name="Go F."/>
            <person name="Alexander Chong S.-C."/>
        </authorList>
    </citation>
    <scope>NUCLEOTIDE SEQUENCE [LARGE SCALE GENOMIC DNA]</scope>
    <source>
        <strain evidence="2">CCB-MM1</strain>
    </source>
</reference>
<dbReference type="InterPro" id="IPR038444">
    <property type="entry name" value="DUF465_sf"/>
</dbReference>
<protein>
    <recommendedName>
        <fullName evidence="3">DUF465 domain-containing protein</fullName>
    </recommendedName>
</protein>
<name>A0A1C9W3J4_9GAMM</name>
<gene>
    <name evidence="1" type="ORF">AUP74_00248</name>
</gene>
<dbReference type="Proteomes" id="UP000095672">
    <property type="component" value="Chromosome"/>
</dbReference>
<dbReference type="Pfam" id="PF04325">
    <property type="entry name" value="DUF465"/>
    <property type="match status" value="1"/>
</dbReference>